<dbReference type="InterPro" id="IPR002893">
    <property type="entry name" value="Znf_MYND"/>
</dbReference>
<evidence type="ECO:0000313" key="8">
    <source>
        <dbReference type="Proteomes" id="UP001153069"/>
    </source>
</evidence>
<dbReference type="SUPFAM" id="SSF144232">
    <property type="entry name" value="HIT/MYND zinc finger-like"/>
    <property type="match status" value="1"/>
</dbReference>
<dbReference type="CDD" id="cd23024">
    <property type="entry name" value="zf-HIT_ZNHIT2-3"/>
    <property type="match status" value="1"/>
</dbReference>
<evidence type="ECO:0000256" key="2">
    <source>
        <dbReference type="ARBA" id="ARBA00022771"/>
    </source>
</evidence>
<gene>
    <name evidence="7" type="ORF">SEMRO_1445_G273390.1</name>
</gene>
<dbReference type="AlphaFoldDB" id="A0A9N8ENR7"/>
<feature type="domain" description="MYND-type" evidence="6">
    <location>
        <begin position="465"/>
        <end position="501"/>
    </location>
</feature>
<dbReference type="Proteomes" id="UP001153069">
    <property type="component" value="Unassembled WGS sequence"/>
</dbReference>
<evidence type="ECO:0000313" key="7">
    <source>
        <dbReference type="EMBL" id="CAB9523695.1"/>
    </source>
</evidence>
<keyword evidence="1" id="KW-0479">Metal-binding</keyword>
<accession>A0A9N8ENR7</accession>
<sequence length="547" mass="61451">MEKGDKAFVVGLQNRQDLNGTTVNLLEWNQATGRWSARAVSGRREGICIKPINLSAVPPLDQVMVLAISASVRGGDKIMSQFTEIGIIPGQVSYELFMTFTSFMVKAYGNTMTEAKATEMLIEHIGKFGDARLVCGKLKKIASDANDMTRFGIVIPTLSAMLRMDTGKGYLELMIRLREGTIAHIRSQQAHLRRFKSQVQEIRVQSDDPFQAAMKRMCGREGSKSMSRKHIAEELAWAGMTGDMTIFGEEGVEEVKFDMILHRAYVKWLVQDVLPTLDPRDAKDGTLGKWHQVLHWESQLTGSVFVTRDRVFLDISDDFRIDPWIDGLVKFDLKTLESMPGVDADRRILRFFLFSEVAFKATLVALDEHKRQQKSSGSAREPVTGASANPVTVLEEGSKVIVVNVEADDDRYSEHVFNGMEGRIQSIVNGGEKYVVAFSNLENAQEIMGAHLARPAKVEREKMECRVCKEDANYLCVQCNVAWYCGPACQKADYKSHKKHCKLLSHDNMFDAMHSMTRDSDEHENYSGGESESEEDNYNDDKGDDSN</sequence>
<evidence type="ECO:0000256" key="3">
    <source>
        <dbReference type="ARBA" id="ARBA00022833"/>
    </source>
</evidence>
<evidence type="ECO:0000256" key="5">
    <source>
        <dbReference type="SAM" id="MobiDB-lite"/>
    </source>
</evidence>
<feature type="region of interest" description="Disordered" evidence="5">
    <location>
        <begin position="518"/>
        <end position="547"/>
    </location>
</feature>
<evidence type="ECO:0000259" key="6">
    <source>
        <dbReference type="PROSITE" id="PS50865"/>
    </source>
</evidence>
<dbReference type="Gene3D" id="6.10.140.2220">
    <property type="match status" value="1"/>
</dbReference>
<keyword evidence="3" id="KW-0862">Zinc</keyword>
<organism evidence="7 8">
    <name type="scientific">Seminavis robusta</name>
    <dbReference type="NCBI Taxonomy" id="568900"/>
    <lineage>
        <taxon>Eukaryota</taxon>
        <taxon>Sar</taxon>
        <taxon>Stramenopiles</taxon>
        <taxon>Ochrophyta</taxon>
        <taxon>Bacillariophyta</taxon>
        <taxon>Bacillariophyceae</taxon>
        <taxon>Bacillariophycidae</taxon>
        <taxon>Naviculales</taxon>
        <taxon>Naviculaceae</taxon>
        <taxon>Seminavis</taxon>
    </lineage>
</organism>
<dbReference type="PROSITE" id="PS50865">
    <property type="entry name" value="ZF_MYND_2"/>
    <property type="match status" value="1"/>
</dbReference>
<dbReference type="GO" id="GO:0008270">
    <property type="term" value="F:zinc ion binding"/>
    <property type="evidence" value="ECO:0007669"/>
    <property type="project" value="UniProtKB-KW"/>
</dbReference>
<dbReference type="EMBL" id="CAICTM010001443">
    <property type="protein sequence ID" value="CAB9523695.1"/>
    <property type="molecule type" value="Genomic_DNA"/>
</dbReference>
<proteinExistence type="predicted"/>
<reference evidence="7" key="1">
    <citation type="submission" date="2020-06" db="EMBL/GenBank/DDBJ databases">
        <authorList>
            <consortium name="Plant Systems Biology data submission"/>
        </authorList>
    </citation>
    <scope>NUCLEOTIDE SEQUENCE</scope>
    <source>
        <strain evidence="7">D6</strain>
    </source>
</reference>
<dbReference type="PROSITE" id="PS01360">
    <property type="entry name" value="ZF_MYND_1"/>
    <property type="match status" value="1"/>
</dbReference>
<protein>
    <recommendedName>
        <fullName evidence="6">MYND-type domain-containing protein</fullName>
    </recommendedName>
</protein>
<comment type="caution">
    <text evidence="7">The sequence shown here is derived from an EMBL/GenBank/DDBJ whole genome shotgun (WGS) entry which is preliminary data.</text>
</comment>
<dbReference type="OrthoDB" id="53205at2759"/>
<evidence type="ECO:0000256" key="4">
    <source>
        <dbReference type="PROSITE-ProRule" id="PRU00134"/>
    </source>
</evidence>
<keyword evidence="8" id="KW-1185">Reference proteome</keyword>
<name>A0A9N8ENR7_9STRA</name>
<keyword evidence="2 4" id="KW-0863">Zinc-finger</keyword>
<evidence type="ECO:0000256" key="1">
    <source>
        <dbReference type="ARBA" id="ARBA00022723"/>
    </source>
</evidence>
<dbReference type="Pfam" id="PF01753">
    <property type="entry name" value="zf-MYND"/>
    <property type="match status" value="1"/>
</dbReference>